<dbReference type="InterPro" id="IPR001347">
    <property type="entry name" value="SIS_dom"/>
</dbReference>
<feature type="domain" description="SIS" evidence="5">
    <location>
        <begin position="114"/>
        <end position="221"/>
    </location>
</feature>
<evidence type="ECO:0000313" key="6">
    <source>
        <dbReference type="EMBL" id="MDI9240996.1"/>
    </source>
</evidence>
<dbReference type="InterPro" id="IPR009057">
    <property type="entry name" value="Homeodomain-like_sf"/>
</dbReference>
<dbReference type="PANTHER" id="PTHR30514">
    <property type="entry name" value="GLUCOKINASE"/>
    <property type="match status" value="1"/>
</dbReference>
<dbReference type="PANTHER" id="PTHR30514:SF1">
    <property type="entry name" value="HTH-TYPE TRANSCRIPTIONAL REGULATOR HEXR-RELATED"/>
    <property type="match status" value="1"/>
</dbReference>
<evidence type="ECO:0000313" key="7">
    <source>
        <dbReference type="Proteomes" id="UP001300383"/>
    </source>
</evidence>
<dbReference type="InterPro" id="IPR000281">
    <property type="entry name" value="HTH_RpiR"/>
</dbReference>
<dbReference type="InterPro" id="IPR046348">
    <property type="entry name" value="SIS_dom_sf"/>
</dbReference>
<keyword evidence="1" id="KW-0805">Transcription regulation</keyword>
<sequence>MTLDTIRSCYSEMFQAEKKVADYILKHPEEVVELNIAELAKRSETSDATVIRMCRHVGYSGFYQMKISLASELLGKQKKDVQSEQGSLKEFFDKVSRDIREAAEKMDQDIVKRCVNLLAEAETVYLIAWGNTGEIAADFAHRLTRLGIKSFVSDVPEYAIRSVGLSGKRDVMVAISHSGEAIHVIQALRLAREIGMETILITDTRQSDAAREAGYVLCTES</sequence>
<feature type="domain" description="HTH rpiR-type" evidence="4">
    <location>
        <begin position="1"/>
        <end position="76"/>
    </location>
</feature>
<keyword evidence="2" id="KW-0238">DNA-binding</keyword>
<dbReference type="CDD" id="cd05013">
    <property type="entry name" value="SIS_RpiR"/>
    <property type="match status" value="1"/>
</dbReference>
<dbReference type="InterPro" id="IPR047640">
    <property type="entry name" value="RpiR-like"/>
</dbReference>
<dbReference type="GO" id="GO:0003677">
    <property type="term" value="F:DNA binding"/>
    <property type="evidence" value="ECO:0007669"/>
    <property type="project" value="UniProtKB-KW"/>
</dbReference>
<dbReference type="Pfam" id="PF01418">
    <property type="entry name" value="HTH_6"/>
    <property type="match status" value="1"/>
</dbReference>
<evidence type="ECO:0000259" key="4">
    <source>
        <dbReference type="PROSITE" id="PS51071"/>
    </source>
</evidence>
<dbReference type="InterPro" id="IPR035472">
    <property type="entry name" value="RpiR-like_SIS"/>
</dbReference>
<proteinExistence type="predicted"/>
<dbReference type="Pfam" id="PF01380">
    <property type="entry name" value="SIS"/>
    <property type="match status" value="1"/>
</dbReference>
<dbReference type="Proteomes" id="UP001300383">
    <property type="component" value="Unassembled WGS sequence"/>
</dbReference>
<dbReference type="GO" id="GO:1901135">
    <property type="term" value="P:carbohydrate derivative metabolic process"/>
    <property type="evidence" value="ECO:0007669"/>
    <property type="project" value="InterPro"/>
</dbReference>
<reference evidence="6 7" key="1">
    <citation type="submission" date="2023-05" db="EMBL/GenBank/DDBJ databases">
        <title>[ruminococcus] sp. nov., isolated from a pig farm feces dump.</title>
        <authorList>
            <person name="Chang Y.-H."/>
        </authorList>
    </citation>
    <scope>NUCLEOTIDE SEQUENCE [LARGE SCALE GENOMIC DNA]</scope>
    <source>
        <strain evidence="6 7">YH-rum2234</strain>
    </source>
</reference>
<accession>A0AAP4BAI7</accession>
<dbReference type="PROSITE" id="PS51464">
    <property type="entry name" value="SIS"/>
    <property type="match status" value="1"/>
</dbReference>
<dbReference type="InterPro" id="IPR036388">
    <property type="entry name" value="WH-like_DNA-bd_sf"/>
</dbReference>
<dbReference type="GO" id="GO:0097367">
    <property type="term" value="F:carbohydrate derivative binding"/>
    <property type="evidence" value="ECO:0007669"/>
    <property type="project" value="InterPro"/>
</dbReference>
<protein>
    <submittedName>
        <fullName evidence="6">MurR/RpiR family transcriptional regulator</fullName>
    </submittedName>
</protein>
<dbReference type="SUPFAM" id="SSF53697">
    <property type="entry name" value="SIS domain"/>
    <property type="match status" value="1"/>
</dbReference>
<keyword evidence="7" id="KW-1185">Reference proteome</keyword>
<dbReference type="PROSITE" id="PS51071">
    <property type="entry name" value="HTH_RPIR"/>
    <property type="match status" value="1"/>
</dbReference>
<name>A0AAP4BAI7_9FIRM</name>
<keyword evidence="3" id="KW-0804">Transcription</keyword>
<comment type="caution">
    <text evidence="6">The sequence shown here is derived from an EMBL/GenBank/DDBJ whole genome shotgun (WGS) entry which is preliminary data.</text>
</comment>
<evidence type="ECO:0000256" key="2">
    <source>
        <dbReference type="ARBA" id="ARBA00023125"/>
    </source>
</evidence>
<dbReference type="EMBL" id="JASGBQ010000001">
    <property type="protein sequence ID" value="MDI9240996.1"/>
    <property type="molecule type" value="Genomic_DNA"/>
</dbReference>
<evidence type="ECO:0000259" key="5">
    <source>
        <dbReference type="PROSITE" id="PS51464"/>
    </source>
</evidence>
<dbReference type="Gene3D" id="3.40.50.10490">
    <property type="entry name" value="Glucose-6-phosphate isomerase like protein, domain 1"/>
    <property type="match status" value="1"/>
</dbReference>
<evidence type="ECO:0000256" key="3">
    <source>
        <dbReference type="ARBA" id="ARBA00023163"/>
    </source>
</evidence>
<dbReference type="SUPFAM" id="SSF46689">
    <property type="entry name" value="Homeodomain-like"/>
    <property type="match status" value="1"/>
</dbReference>
<organism evidence="6 7">
    <name type="scientific">Fusibacillus kribbianus</name>
    <dbReference type="NCBI Taxonomy" id="3044208"/>
    <lineage>
        <taxon>Bacteria</taxon>
        <taxon>Bacillati</taxon>
        <taxon>Bacillota</taxon>
        <taxon>Clostridia</taxon>
        <taxon>Lachnospirales</taxon>
        <taxon>Lachnospiraceae</taxon>
        <taxon>Fusibacillus</taxon>
    </lineage>
</organism>
<dbReference type="AlphaFoldDB" id="A0AAP4BAI7"/>
<gene>
    <name evidence="6" type="ORF">QJ036_00700</name>
</gene>
<dbReference type="Gene3D" id="1.10.10.10">
    <property type="entry name" value="Winged helix-like DNA-binding domain superfamily/Winged helix DNA-binding domain"/>
    <property type="match status" value="1"/>
</dbReference>
<dbReference type="RefSeq" id="WP_283229505.1">
    <property type="nucleotide sequence ID" value="NZ_JASGBQ010000001.1"/>
</dbReference>
<evidence type="ECO:0000256" key="1">
    <source>
        <dbReference type="ARBA" id="ARBA00023015"/>
    </source>
</evidence>
<dbReference type="GO" id="GO:0003700">
    <property type="term" value="F:DNA-binding transcription factor activity"/>
    <property type="evidence" value="ECO:0007669"/>
    <property type="project" value="InterPro"/>
</dbReference>